<accession>A0A2L1CB56</accession>
<proteinExistence type="inferred from homology"/>
<comment type="subunit">
    <text evidence="3">Homotetramer.</text>
</comment>
<dbReference type="NCBIfam" id="NF002554">
    <property type="entry name" value="PRK02114.1"/>
    <property type="match status" value="1"/>
</dbReference>
<evidence type="ECO:0000256" key="2">
    <source>
        <dbReference type="ARBA" id="ARBA00022679"/>
    </source>
</evidence>
<dbReference type="GeneID" id="36102314"/>
<name>A0A2L1CB56_METMI</name>
<keyword evidence="2 3" id="KW-0808">Transferase</keyword>
<comment type="similarity">
    <text evidence="1 3">Belongs to the FTR family.</text>
</comment>
<dbReference type="Pfam" id="PF01913">
    <property type="entry name" value="FTR"/>
    <property type="match status" value="1"/>
</dbReference>
<dbReference type="GO" id="GO:0016787">
    <property type="term" value="F:hydrolase activity"/>
    <property type="evidence" value="ECO:0007669"/>
    <property type="project" value="UniProtKB-KW"/>
</dbReference>
<dbReference type="HAMAP" id="MF_00579">
    <property type="entry name" value="FTR"/>
    <property type="match status" value="1"/>
</dbReference>
<evidence type="ECO:0000256" key="1">
    <source>
        <dbReference type="ARBA" id="ARBA00006770"/>
    </source>
</evidence>
<comment type="pathway">
    <text evidence="3">One-carbon metabolism; methanogenesis from CO(2); 5,10-methenyl-5,6,7,8-tetrahydromethanopterin from CO(2): step 2/3.</text>
</comment>
<dbReference type="InterPro" id="IPR022667">
    <property type="entry name" value="ForMFR_H4MPT_ForTrfase_N"/>
</dbReference>
<reference evidence="6" key="2">
    <citation type="submission" date="2018-02" db="EMBL/GenBank/DDBJ databases">
        <title>Complete genome sequence of the Methanococcus maripaludis type strain JJ (DSM 2067), a model for selenoprotein synthesis in Archaea.</title>
        <authorList>
            <person name="Poehlein A."/>
            <person name="Heym D."/>
            <person name="Quitzke V."/>
            <person name="Fersch J."/>
            <person name="Daniel R."/>
            <person name="Rother M."/>
        </authorList>
    </citation>
    <scope>NUCLEOTIDE SEQUENCE [LARGE SCALE GENOMIC DNA]</scope>
    <source>
        <strain evidence="6">DSM 2067</strain>
    </source>
</reference>
<feature type="domain" description="Formylmethanofuran: tetrahydromethanopterin formyltransferase Ftr N-terminal" evidence="4">
    <location>
        <begin position="1"/>
        <end position="147"/>
    </location>
</feature>
<dbReference type="UniPathway" id="UPA00640">
    <property type="reaction ID" value="UER00693"/>
</dbReference>
<evidence type="ECO:0000259" key="5">
    <source>
        <dbReference type="Pfam" id="PF02741"/>
    </source>
</evidence>
<evidence type="ECO:0000313" key="11">
    <source>
        <dbReference type="Proteomes" id="UP000590564"/>
    </source>
</evidence>
<dbReference type="Gene3D" id="3.30.70.520">
    <property type="match status" value="2"/>
</dbReference>
<gene>
    <name evidence="6" type="primary">fhcD</name>
    <name evidence="3" type="synonym">ftr</name>
    <name evidence="7" type="ORF">HNP94_000117</name>
    <name evidence="8" type="ORF">HNP96_000899</name>
    <name evidence="6" type="ORF">MMJJ_12270</name>
</gene>
<dbReference type="InterPro" id="IPR014053">
    <property type="entry name" value="ForMFR_H4MPT_ForTrfase"/>
</dbReference>
<keyword evidence="6" id="KW-0378">Hydrolase</keyword>
<evidence type="ECO:0000313" key="7">
    <source>
        <dbReference type="EMBL" id="MBA2863117.1"/>
    </source>
</evidence>
<evidence type="ECO:0000259" key="4">
    <source>
        <dbReference type="Pfam" id="PF01913"/>
    </source>
</evidence>
<organism evidence="6 9">
    <name type="scientific">Methanococcus maripaludis</name>
    <name type="common">Methanococcus deltae</name>
    <dbReference type="NCBI Taxonomy" id="39152"/>
    <lineage>
        <taxon>Archaea</taxon>
        <taxon>Methanobacteriati</taxon>
        <taxon>Methanobacteriota</taxon>
        <taxon>Methanomada group</taxon>
        <taxon>Methanococci</taxon>
        <taxon>Methanococcales</taxon>
        <taxon>Methanococcaceae</taxon>
        <taxon>Methanococcus</taxon>
    </lineage>
</organism>
<protein>
    <recommendedName>
        <fullName evidence="3">Formylmethanofuran--tetrahydromethanopterin formyltransferase</fullName>
        <shortName evidence="3">Ftr</shortName>
        <ecNumber evidence="3">2.3.1.101</ecNumber>
    </recommendedName>
    <alternativeName>
        <fullName evidence="3">H4MPT formyltransferase</fullName>
    </alternativeName>
</protein>
<sequence>MELNGVVIEDTFAEGFPIWVSRVLITAATERLAKAAATEATGFACSVIMCPAEAGIEKYVSPAETPDGRPGYIIEICHPKKAEIEHQLLERIGQCVLTAPTTAVFNAMGEDATEELKVGFKLKYFGDGYEKKVKCEECGKTLYSIPIMGGDFLIESKLGIKKGVAGGNFFIMAENNMAALMAAEAAVDAISEVEKTITPFTGGIVASGSKVGYTNPKYSFMAATTNEKMCPTLKETVEGTEIPADVNGVYEIVIDGIDEASVAAAMKAGIKAAVTIPGVKKITAGNYGGKLGPYQIKLQELF</sequence>
<dbReference type="EMBL" id="JACDUO010000001">
    <property type="protein sequence ID" value="MBA2863117.1"/>
    <property type="molecule type" value="Genomic_DNA"/>
</dbReference>
<evidence type="ECO:0000313" key="8">
    <source>
        <dbReference type="EMBL" id="MBB6496878.1"/>
    </source>
</evidence>
<dbReference type="Proteomes" id="UP000239462">
    <property type="component" value="Chromosome"/>
</dbReference>
<dbReference type="EMBL" id="CP026606">
    <property type="protein sequence ID" value="AVB76608.1"/>
    <property type="molecule type" value="Genomic_DNA"/>
</dbReference>
<dbReference type="Pfam" id="PF02741">
    <property type="entry name" value="FTR_C"/>
    <property type="match status" value="1"/>
</dbReference>
<feature type="domain" description="Formylmethanofuran: tetrahydromethanopterin formyltransferase Ftr C-terminal" evidence="5">
    <location>
        <begin position="150"/>
        <end position="301"/>
    </location>
</feature>
<dbReference type="GO" id="GO:0019386">
    <property type="term" value="P:methanogenesis, from carbon dioxide"/>
    <property type="evidence" value="ECO:0007669"/>
    <property type="project" value="UniProtKB-UniRule"/>
</dbReference>
<dbReference type="InterPro" id="IPR002770">
    <property type="entry name" value="ForMFR_H4MPT_ForTrfase_C"/>
</dbReference>
<dbReference type="GO" id="GO:0030270">
    <property type="term" value="F:formylmethanofuran-tetrahydromethanopterin N-formyltransferase activity"/>
    <property type="evidence" value="ECO:0007669"/>
    <property type="project" value="UniProtKB-UniRule"/>
</dbReference>
<comment type="catalytic activity">
    <reaction evidence="3">
        <text>N-formylmethanofuran + 5,6,7,8-tetrahydromethanopterin + H(+) = N(5)-formyl-5,6,7,8-tetrahydromethanopterin + methanofuran</text>
        <dbReference type="Rhea" id="RHEA:18061"/>
        <dbReference type="ChEBI" id="CHEBI:15378"/>
        <dbReference type="ChEBI" id="CHEBI:57727"/>
        <dbReference type="ChEBI" id="CHEBI:58018"/>
        <dbReference type="ChEBI" id="CHEBI:58103"/>
        <dbReference type="ChEBI" id="CHEBI:58151"/>
        <dbReference type="EC" id="2.3.1.101"/>
    </reaction>
</comment>
<keyword evidence="3" id="KW-0963">Cytoplasm</keyword>
<evidence type="ECO:0000256" key="3">
    <source>
        <dbReference type="HAMAP-Rule" id="MF_00579"/>
    </source>
</evidence>
<dbReference type="SUPFAM" id="SSF55112">
    <property type="entry name" value="Formylmethanofuran:tetrahydromethanopterin formyltransferase"/>
    <property type="match status" value="2"/>
</dbReference>
<dbReference type="GO" id="GO:0006730">
    <property type="term" value="P:one-carbon metabolic process"/>
    <property type="evidence" value="ECO:0007669"/>
    <property type="project" value="UniProtKB-UniRule"/>
</dbReference>
<dbReference type="AlphaFoldDB" id="A0A2L1CB56"/>
<dbReference type="Proteomes" id="UP000590564">
    <property type="component" value="Unassembled WGS sequence"/>
</dbReference>
<comment type="function">
    <text evidence="3">Catalyzes the reversible transfer of a formyl group from formylmethanofuran (formyl-MFR) to tetrahydromethanopterin (H(4)MPT) to produce 5-formyl tetrahydromethanopterin (5-formyl-H(4)MPT) and methanofuran (MFR).</text>
</comment>
<dbReference type="PIRSF" id="PIRSF006414">
    <property type="entry name" value="Ftr_formyl_trnsf"/>
    <property type="match status" value="1"/>
</dbReference>
<dbReference type="EMBL" id="JACHED010000001">
    <property type="protein sequence ID" value="MBB6496878.1"/>
    <property type="molecule type" value="Genomic_DNA"/>
</dbReference>
<reference evidence="9" key="1">
    <citation type="journal article" date="2018" name="Genome Announc.">
        <title>Complete Genome Sequence of the Methanococcus maripaludis Type Strain JJ (DSM 2067), a Model for Selenoprotein Synthesis in Archaea.</title>
        <authorList>
            <person name="Poehlein A."/>
            <person name="Heym D."/>
            <person name="Quitzke V."/>
            <person name="Fersch J."/>
            <person name="Daniel R."/>
            <person name="Rother M."/>
        </authorList>
    </citation>
    <scope>NUCLEOTIDE SEQUENCE [LARGE SCALE GENOMIC DNA]</scope>
    <source>
        <strain evidence="9">DSM 2067</strain>
    </source>
</reference>
<keyword evidence="3 6" id="KW-0012">Acyltransferase</keyword>
<dbReference type="Proteomes" id="UP000567099">
    <property type="component" value="Unassembled WGS sequence"/>
</dbReference>
<evidence type="ECO:0000313" key="10">
    <source>
        <dbReference type="Proteomes" id="UP000567099"/>
    </source>
</evidence>
<dbReference type="RefSeq" id="WP_104838089.1">
    <property type="nucleotide sequence ID" value="NZ_CP026606.1"/>
</dbReference>
<comment type="subcellular location">
    <subcellularLocation>
        <location evidence="3">Cytoplasm</location>
    </subcellularLocation>
</comment>
<dbReference type="NCBIfam" id="TIGR03119">
    <property type="entry name" value="one_C_fhcD"/>
    <property type="match status" value="1"/>
</dbReference>
<dbReference type="GO" id="GO:0005737">
    <property type="term" value="C:cytoplasm"/>
    <property type="evidence" value="ECO:0007669"/>
    <property type="project" value="UniProtKB-SubCell"/>
</dbReference>
<reference evidence="7 10" key="3">
    <citation type="submission" date="2020-07" db="EMBL/GenBank/DDBJ databases">
        <title>Genomic Encyclopedia of Type Strains, Phase IV (KMG-V): Genome sequencing to study the core and pangenomes of soil and plant-associated prokaryotes.</title>
        <authorList>
            <person name="Whitman W."/>
        </authorList>
    </citation>
    <scope>NUCLEOTIDE SEQUENCE [LARGE SCALE GENOMIC DNA]</scope>
    <source>
        <strain evidence="7 10">C13</strain>
        <strain evidence="8 11">D1</strain>
    </source>
</reference>
<keyword evidence="3" id="KW-0484">Methanogenesis</keyword>
<evidence type="ECO:0000313" key="6">
    <source>
        <dbReference type="EMBL" id="AVB76608.1"/>
    </source>
</evidence>
<dbReference type="InterPro" id="IPR023447">
    <property type="entry name" value="ForMFR_H4MPT_ForTrfase_fd-like"/>
</dbReference>
<keyword evidence="3" id="KW-0554">One-carbon metabolism</keyword>
<dbReference type="EC" id="2.3.1.101" evidence="3"/>
<dbReference type="KEGG" id="mmad:MMJJ_12270"/>
<evidence type="ECO:0000313" key="9">
    <source>
        <dbReference type="Proteomes" id="UP000239462"/>
    </source>
</evidence>